<dbReference type="Proteomes" id="UP000008311">
    <property type="component" value="Unassembled WGS sequence"/>
</dbReference>
<dbReference type="InParanoid" id="B9T908"/>
<keyword evidence="2" id="KW-1185">Reference proteome</keyword>
<dbReference type="AlphaFoldDB" id="B9T908"/>
<organism evidence="1 2">
    <name type="scientific">Ricinus communis</name>
    <name type="common">Castor bean</name>
    <dbReference type="NCBI Taxonomy" id="3988"/>
    <lineage>
        <taxon>Eukaryota</taxon>
        <taxon>Viridiplantae</taxon>
        <taxon>Streptophyta</taxon>
        <taxon>Embryophyta</taxon>
        <taxon>Tracheophyta</taxon>
        <taxon>Spermatophyta</taxon>
        <taxon>Magnoliopsida</taxon>
        <taxon>eudicotyledons</taxon>
        <taxon>Gunneridae</taxon>
        <taxon>Pentapetalae</taxon>
        <taxon>rosids</taxon>
        <taxon>fabids</taxon>
        <taxon>Malpighiales</taxon>
        <taxon>Euphorbiaceae</taxon>
        <taxon>Acalyphoideae</taxon>
        <taxon>Acalypheae</taxon>
        <taxon>Ricinus</taxon>
    </lineage>
</organism>
<protein>
    <submittedName>
        <fullName evidence="1">Uncharacterized protein</fullName>
    </submittedName>
</protein>
<evidence type="ECO:0000313" key="2">
    <source>
        <dbReference type="Proteomes" id="UP000008311"/>
    </source>
</evidence>
<evidence type="ECO:0000313" key="1">
    <source>
        <dbReference type="EMBL" id="EEF27655.1"/>
    </source>
</evidence>
<dbReference type="EMBL" id="EQ975260">
    <property type="protein sequence ID" value="EEF27655.1"/>
    <property type="molecule type" value="Genomic_DNA"/>
</dbReference>
<name>B9T908_RICCO</name>
<reference evidence="2" key="1">
    <citation type="journal article" date="2010" name="Nat. Biotechnol.">
        <title>Draft genome sequence of the oilseed species Ricinus communis.</title>
        <authorList>
            <person name="Chan A.P."/>
            <person name="Crabtree J."/>
            <person name="Zhao Q."/>
            <person name="Lorenzi H."/>
            <person name="Orvis J."/>
            <person name="Puiu D."/>
            <person name="Melake-Berhan A."/>
            <person name="Jones K.M."/>
            <person name="Redman J."/>
            <person name="Chen G."/>
            <person name="Cahoon E.B."/>
            <person name="Gedil M."/>
            <person name="Stanke M."/>
            <person name="Haas B.J."/>
            <person name="Wortman J.R."/>
            <person name="Fraser-Liggett C.M."/>
            <person name="Ravel J."/>
            <person name="Rabinowicz P.D."/>
        </authorList>
    </citation>
    <scope>NUCLEOTIDE SEQUENCE [LARGE SCALE GENOMIC DNA]</scope>
    <source>
        <strain evidence="2">cv. Hale</strain>
    </source>
</reference>
<gene>
    <name evidence="1" type="ORF">RCOM_2128970</name>
</gene>
<accession>B9T908</accession>
<sequence>MDLSEIRKLQIRIKRSRSSFYRTYLIFVNTGLGAPCSNKRGGGAFLKPREAEAANRFYRVPQQQLSLVA</sequence>
<proteinExistence type="predicted"/>